<proteinExistence type="predicted"/>
<dbReference type="Proteomes" id="UP000027222">
    <property type="component" value="Unassembled WGS sequence"/>
</dbReference>
<evidence type="ECO:0000313" key="1">
    <source>
        <dbReference type="EMBL" id="KDR79614.1"/>
    </source>
</evidence>
<protein>
    <submittedName>
        <fullName evidence="1">Uncharacterized protein</fullName>
    </submittedName>
</protein>
<dbReference type="HOGENOM" id="CLU_2015471_0_0_1"/>
<dbReference type="AlphaFoldDB" id="A0A067TI79"/>
<keyword evidence="2" id="KW-1185">Reference proteome</keyword>
<organism evidence="1 2">
    <name type="scientific">Galerina marginata (strain CBS 339.88)</name>
    <dbReference type="NCBI Taxonomy" id="685588"/>
    <lineage>
        <taxon>Eukaryota</taxon>
        <taxon>Fungi</taxon>
        <taxon>Dikarya</taxon>
        <taxon>Basidiomycota</taxon>
        <taxon>Agaricomycotina</taxon>
        <taxon>Agaricomycetes</taxon>
        <taxon>Agaricomycetidae</taxon>
        <taxon>Agaricales</taxon>
        <taxon>Agaricineae</taxon>
        <taxon>Strophariaceae</taxon>
        <taxon>Galerina</taxon>
    </lineage>
</organism>
<evidence type="ECO:0000313" key="2">
    <source>
        <dbReference type="Proteomes" id="UP000027222"/>
    </source>
</evidence>
<gene>
    <name evidence="1" type="ORF">GALMADRAFT_223752</name>
</gene>
<dbReference type="EMBL" id="KL142373">
    <property type="protein sequence ID" value="KDR79614.1"/>
    <property type="molecule type" value="Genomic_DNA"/>
</dbReference>
<reference evidence="2" key="1">
    <citation type="journal article" date="2014" name="Proc. Natl. Acad. Sci. U.S.A.">
        <title>Extensive sampling of basidiomycete genomes demonstrates inadequacy of the white-rot/brown-rot paradigm for wood decay fungi.</title>
        <authorList>
            <person name="Riley R."/>
            <person name="Salamov A.A."/>
            <person name="Brown D.W."/>
            <person name="Nagy L.G."/>
            <person name="Floudas D."/>
            <person name="Held B.W."/>
            <person name="Levasseur A."/>
            <person name="Lombard V."/>
            <person name="Morin E."/>
            <person name="Otillar R."/>
            <person name="Lindquist E.A."/>
            <person name="Sun H."/>
            <person name="LaButti K.M."/>
            <person name="Schmutz J."/>
            <person name="Jabbour D."/>
            <person name="Luo H."/>
            <person name="Baker S.E."/>
            <person name="Pisabarro A.G."/>
            <person name="Walton J.D."/>
            <person name="Blanchette R.A."/>
            <person name="Henrissat B."/>
            <person name="Martin F."/>
            <person name="Cullen D."/>
            <person name="Hibbett D.S."/>
            <person name="Grigoriev I.V."/>
        </authorList>
    </citation>
    <scope>NUCLEOTIDE SEQUENCE [LARGE SCALE GENOMIC DNA]</scope>
    <source>
        <strain evidence="2">CBS 339.88</strain>
    </source>
</reference>
<accession>A0A067TI79</accession>
<name>A0A067TI79_GALM3</name>
<sequence length="123" mass="14221">MTGTFIFISVLSILGRLLHALIKTSYWSKWTSKLSELFFIDHPSHYSQSSQTLRRIASEPRRSTKANRLICDDLICAKFLLHPIRLSAYQIVIGRRILYRPCILPSNFPHLHDSKVGQVLQEI</sequence>